<feature type="non-terminal residue" evidence="1">
    <location>
        <position position="290"/>
    </location>
</feature>
<dbReference type="AlphaFoldDB" id="A0A813A444"/>
<proteinExistence type="predicted"/>
<feature type="non-terminal residue" evidence="1">
    <location>
        <position position="1"/>
    </location>
</feature>
<comment type="caution">
    <text evidence="1">The sequence shown here is derived from an EMBL/GenBank/DDBJ whole genome shotgun (WGS) entry which is preliminary data.</text>
</comment>
<keyword evidence="2" id="KW-1185">Reference proteome</keyword>
<organism evidence="1 2">
    <name type="scientific">Symbiodinium necroappetens</name>
    <dbReference type="NCBI Taxonomy" id="1628268"/>
    <lineage>
        <taxon>Eukaryota</taxon>
        <taxon>Sar</taxon>
        <taxon>Alveolata</taxon>
        <taxon>Dinophyceae</taxon>
        <taxon>Suessiales</taxon>
        <taxon>Symbiodiniaceae</taxon>
        <taxon>Symbiodinium</taxon>
    </lineage>
</organism>
<name>A0A813A444_9DINO</name>
<accession>A0A813A444</accession>
<evidence type="ECO:0000313" key="1">
    <source>
        <dbReference type="EMBL" id="CAE7853756.1"/>
    </source>
</evidence>
<dbReference type="OrthoDB" id="446402at2759"/>
<gene>
    <name evidence="1" type="ORF">SNEC2469_LOCUS26676</name>
</gene>
<evidence type="ECO:0000313" key="2">
    <source>
        <dbReference type="Proteomes" id="UP000601435"/>
    </source>
</evidence>
<dbReference type="Proteomes" id="UP000601435">
    <property type="component" value="Unassembled WGS sequence"/>
</dbReference>
<dbReference type="EMBL" id="CAJNJA010054797">
    <property type="protein sequence ID" value="CAE7853756.1"/>
    <property type="molecule type" value="Genomic_DNA"/>
</dbReference>
<protein>
    <submittedName>
        <fullName evidence="1">Uncharacterized protein</fullName>
    </submittedName>
</protein>
<reference evidence="1" key="1">
    <citation type="submission" date="2021-02" db="EMBL/GenBank/DDBJ databases">
        <authorList>
            <person name="Dougan E. K."/>
            <person name="Rhodes N."/>
            <person name="Thang M."/>
            <person name="Chan C."/>
        </authorList>
    </citation>
    <scope>NUCLEOTIDE SEQUENCE</scope>
</reference>
<sequence length="290" mass="31001">ASGLVNCAPPAASSGLRNVVESLPQELSGSKEAADTRPSFARGASQGLANLAVREDGSRPTAVPHALELLAEVPAFDPSSDGHKRKLAQALESLRKASAEDLQGALGRQALAECAPKVEAVFEEALRLGSEKDANAALWLAGRLPEPEDEVTLQLSLRRRWDHHCLQEALLKAQRLLEPAGAAAGELEEHREFMEALDLAEPLRRREQEATGGLRFHAPRAQRSAAAEIEALLGALGPALRATAEKKLATGDVRKVEALLATVGSARLGSLQLAEVQQEVQRLRAMELLE</sequence>